<name>W9QS61_9ROSA</name>
<accession>W9QS61</accession>
<dbReference type="AlphaFoldDB" id="W9QS61"/>
<sequence>MALVPDLDFSCGPPPQPWSDTLTLTSVLVLNFDLDPGSSLGFRSQLQPQSQFRLWPVTDPNLNPTLVRNSIPITGSLVTKPNSCPTQTPNSTVDLGPNLGVGSDLRCENTILTHLRTPLSLINLMNLVV</sequence>
<reference evidence="1" key="1">
    <citation type="submission" date="2013-06" db="EMBL/GenBank/DDBJ databases">
        <title>Draft Genome Sequence of a Mulberry Tree, Morus notabilis C.K. Schn.</title>
        <authorList>
            <person name="He N."/>
            <person name="Zhao S."/>
        </authorList>
    </citation>
    <scope>NUCLEOTIDE SEQUENCE</scope>
</reference>
<keyword evidence="2" id="KW-1185">Reference proteome</keyword>
<evidence type="ECO:0000313" key="1">
    <source>
        <dbReference type="EMBL" id="EXB52702.1"/>
    </source>
</evidence>
<dbReference type="Proteomes" id="UP000030645">
    <property type="component" value="Unassembled WGS sequence"/>
</dbReference>
<organism evidence="1 2">
    <name type="scientific">Morus notabilis</name>
    <dbReference type="NCBI Taxonomy" id="981085"/>
    <lineage>
        <taxon>Eukaryota</taxon>
        <taxon>Viridiplantae</taxon>
        <taxon>Streptophyta</taxon>
        <taxon>Embryophyta</taxon>
        <taxon>Tracheophyta</taxon>
        <taxon>Spermatophyta</taxon>
        <taxon>Magnoliopsida</taxon>
        <taxon>eudicotyledons</taxon>
        <taxon>Gunneridae</taxon>
        <taxon>Pentapetalae</taxon>
        <taxon>rosids</taxon>
        <taxon>fabids</taxon>
        <taxon>Rosales</taxon>
        <taxon>Moraceae</taxon>
        <taxon>Moreae</taxon>
        <taxon>Morus</taxon>
    </lineage>
</organism>
<evidence type="ECO:0000313" key="2">
    <source>
        <dbReference type="Proteomes" id="UP000030645"/>
    </source>
</evidence>
<gene>
    <name evidence="1" type="ORF">L484_022479</name>
</gene>
<protein>
    <submittedName>
        <fullName evidence="1">Uncharacterized protein</fullName>
    </submittedName>
</protein>
<dbReference type="EMBL" id="KE344072">
    <property type="protein sequence ID" value="EXB52702.1"/>
    <property type="molecule type" value="Genomic_DNA"/>
</dbReference>
<proteinExistence type="predicted"/>